<feature type="compositionally biased region" description="Basic residues" evidence="7">
    <location>
        <begin position="24"/>
        <end position="33"/>
    </location>
</feature>
<dbReference type="RefSeq" id="XP_022248949.1">
    <property type="nucleotide sequence ID" value="XM_022393241.1"/>
</dbReference>
<dbReference type="PANTHER" id="PTHR46385">
    <property type="entry name" value="PAIRED MESODERM HOMEOBOX PROTEIN 1-RELATED"/>
    <property type="match status" value="1"/>
</dbReference>
<sequence length="219" mass="24288">MQVDPEDIPQGCEDGLDGEDHSQQRRKKPRRNRTTFTAQQLSALERVFEKTHYPDAFVREELAKKVSLSEARVQVWFQNRRAKFRRNERSILAQRNHLYRNGQDMTAFEQPIAPRPTTTASSLNHTPTVQGSSACAGHWKPSPTAVYNSMLGSPLAGIPAYSSCAMVSGAAAARQGQSMSVAQPNHNPPPTQYNFGNPLTNFQFCSQDCNLQTALSGVP</sequence>
<evidence type="ECO:0000259" key="8">
    <source>
        <dbReference type="PROSITE" id="PS50071"/>
    </source>
</evidence>
<comment type="subcellular location">
    <subcellularLocation>
        <location evidence="1 5 6">Nucleus</location>
    </subcellularLocation>
</comment>
<dbReference type="PANTHER" id="PTHR46385:SF4">
    <property type="entry name" value="PAIRED MESODERM HOMEOBOX PROTEIN 2-LIKE ISOFORM X1"/>
    <property type="match status" value="1"/>
</dbReference>
<dbReference type="Proteomes" id="UP000694941">
    <property type="component" value="Unplaced"/>
</dbReference>
<reference evidence="10" key="1">
    <citation type="submission" date="2025-08" db="UniProtKB">
        <authorList>
            <consortium name="RefSeq"/>
        </authorList>
    </citation>
    <scope>IDENTIFICATION</scope>
    <source>
        <tissue evidence="10">Muscle</tissue>
    </source>
</reference>
<protein>
    <submittedName>
        <fullName evidence="10">Paired mesoderm homeobox protein 2-like</fullName>
    </submittedName>
</protein>
<keyword evidence="9" id="KW-1185">Reference proteome</keyword>
<evidence type="ECO:0000256" key="3">
    <source>
        <dbReference type="ARBA" id="ARBA00023155"/>
    </source>
</evidence>
<dbReference type="SMART" id="SM00389">
    <property type="entry name" value="HOX"/>
    <property type="match status" value="1"/>
</dbReference>
<dbReference type="CDD" id="cd00086">
    <property type="entry name" value="homeodomain"/>
    <property type="match status" value="1"/>
</dbReference>
<organism evidence="9 10">
    <name type="scientific">Limulus polyphemus</name>
    <name type="common">Atlantic horseshoe crab</name>
    <dbReference type="NCBI Taxonomy" id="6850"/>
    <lineage>
        <taxon>Eukaryota</taxon>
        <taxon>Metazoa</taxon>
        <taxon>Ecdysozoa</taxon>
        <taxon>Arthropoda</taxon>
        <taxon>Chelicerata</taxon>
        <taxon>Merostomata</taxon>
        <taxon>Xiphosura</taxon>
        <taxon>Limulidae</taxon>
        <taxon>Limulus</taxon>
    </lineage>
</organism>
<evidence type="ECO:0000313" key="9">
    <source>
        <dbReference type="Proteomes" id="UP000694941"/>
    </source>
</evidence>
<dbReference type="Gene3D" id="1.10.10.60">
    <property type="entry name" value="Homeodomain-like"/>
    <property type="match status" value="1"/>
</dbReference>
<name>A0ABM1SZ93_LIMPO</name>
<accession>A0ABM1SZ93</accession>
<feature type="domain" description="Homeobox" evidence="8">
    <location>
        <begin position="27"/>
        <end position="87"/>
    </location>
</feature>
<evidence type="ECO:0000256" key="6">
    <source>
        <dbReference type="RuleBase" id="RU000682"/>
    </source>
</evidence>
<gene>
    <name evidence="10" type="primary">LOC111087246</name>
</gene>
<evidence type="ECO:0000256" key="1">
    <source>
        <dbReference type="ARBA" id="ARBA00004123"/>
    </source>
</evidence>
<dbReference type="SUPFAM" id="SSF46689">
    <property type="entry name" value="Homeodomain-like"/>
    <property type="match status" value="1"/>
</dbReference>
<dbReference type="InterPro" id="IPR043378">
    <property type="entry name" value="PRRX1/2"/>
</dbReference>
<proteinExistence type="predicted"/>
<dbReference type="InterPro" id="IPR009057">
    <property type="entry name" value="Homeodomain-like_sf"/>
</dbReference>
<feature type="region of interest" description="Disordered" evidence="7">
    <location>
        <begin position="1"/>
        <end position="34"/>
    </location>
</feature>
<evidence type="ECO:0000256" key="5">
    <source>
        <dbReference type="PROSITE-ProRule" id="PRU00108"/>
    </source>
</evidence>
<dbReference type="PROSITE" id="PS00027">
    <property type="entry name" value="HOMEOBOX_1"/>
    <property type="match status" value="1"/>
</dbReference>
<dbReference type="InterPro" id="IPR001356">
    <property type="entry name" value="HD"/>
</dbReference>
<evidence type="ECO:0000256" key="7">
    <source>
        <dbReference type="SAM" id="MobiDB-lite"/>
    </source>
</evidence>
<dbReference type="PROSITE" id="PS50071">
    <property type="entry name" value="HOMEOBOX_2"/>
    <property type="match status" value="1"/>
</dbReference>
<evidence type="ECO:0000256" key="4">
    <source>
        <dbReference type="ARBA" id="ARBA00023242"/>
    </source>
</evidence>
<keyword evidence="4 5" id="KW-0539">Nucleus</keyword>
<evidence type="ECO:0000256" key="2">
    <source>
        <dbReference type="ARBA" id="ARBA00023125"/>
    </source>
</evidence>
<evidence type="ECO:0000313" key="10">
    <source>
        <dbReference type="RefSeq" id="XP_022248949.1"/>
    </source>
</evidence>
<feature type="DNA-binding region" description="Homeobox" evidence="5">
    <location>
        <begin position="29"/>
        <end position="88"/>
    </location>
</feature>
<dbReference type="GeneID" id="111087246"/>
<dbReference type="Pfam" id="PF00046">
    <property type="entry name" value="Homeodomain"/>
    <property type="match status" value="1"/>
</dbReference>
<keyword evidence="3 5" id="KW-0371">Homeobox</keyword>
<keyword evidence="2 5" id="KW-0238">DNA-binding</keyword>
<dbReference type="InterPro" id="IPR017970">
    <property type="entry name" value="Homeobox_CS"/>
</dbReference>